<dbReference type="Pfam" id="PF13378">
    <property type="entry name" value="MR_MLE_C"/>
    <property type="match status" value="1"/>
</dbReference>
<proteinExistence type="predicted"/>
<comment type="caution">
    <text evidence="5">The sequence shown here is derived from an EMBL/GenBank/DDBJ whole genome shotgun (WGS) entry which is preliminary data.</text>
</comment>
<dbReference type="InterPro" id="IPR029065">
    <property type="entry name" value="Enolase_C-like"/>
</dbReference>
<dbReference type="SMART" id="SM00922">
    <property type="entry name" value="MR_MLE"/>
    <property type="match status" value="1"/>
</dbReference>
<dbReference type="InterPro" id="IPR029017">
    <property type="entry name" value="Enolase-like_N"/>
</dbReference>
<feature type="domain" description="Mandelate racemase/muconate lactonizing enzyme C-terminal" evidence="4">
    <location>
        <begin position="214"/>
        <end position="313"/>
    </location>
</feature>
<sequence length="437" mass="47738">MPESRHARRDRGRLFISGCRDPAACVTLTGKPADPQRGLRNGNTCGREDLLDQALSGDEKEVLLADPVRIRDIRASIHTVSIDIPLLEGKVAGYGREEQKEFVVCEVVTDDGVSGFGLTGHFLAGAVVEALRRHFLPVVRGMDPRDSEAIHQTVLRKLNPRAMTGVISSALSCLDIACWDIAGKLAGRSVAQLLGGARASVPAYCTFGFPQYDREQLAAAARLHVADGFSALKLVVAVDEKGWREDAARIRAVREAVGDGVDIMIDANYLFSPVEAKMLCRAVEDCGLTWFEEPLHQNDARALADLRAHTRIPLAAGQMEGHRWRLRELVEKQAVDILQPNCCFCGGYTEARKAAHLAQTYNMPIANGGGWPIFNMHTMAGLANGWFVEWHLGMVQAGQILFPDAPQPEGGVLAIPRRPGLGLSIDRDALRETRVDK</sequence>
<evidence type="ECO:0000259" key="4">
    <source>
        <dbReference type="SMART" id="SM00922"/>
    </source>
</evidence>
<dbReference type="InterPro" id="IPR036849">
    <property type="entry name" value="Enolase-like_C_sf"/>
</dbReference>
<evidence type="ECO:0000313" key="6">
    <source>
        <dbReference type="Proteomes" id="UP000773614"/>
    </source>
</evidence>
<dbReference type="Proteomes" id="UP000773614">
    <property type="component" value="Unassembled WGS sequence"/>
</dbReference>
<dbReference type="EMBL" id="SPKJ01000128">
    <property type="protein sequence ID" value="MYZ50151.1"/>
    <property type="molecule type" value="Genomic_DNA"/>
</dbReference>
<gene>
    <name evidence="5" type="ORF">E4O86_20810</name>
</gene>
<dbReference type="GO" id="GO:0016836">
    <property type="term" value="F:hydro-lyase activity"/>
    <property type="evidence" value="ECO:0007669"/>
    <property type="project" value="TreeGrafter"/>
</dbReference>
<dbReference type="OrthoDB" id="9802699at2"/>
<evidence type="ECO:0000256" key="3">
    <source>
        <dbReference type="ARBA" id="ARBA00022842"/>
    </source>
</evidence>
<evidence type="ECO:0000256" key="1">
    <source>
        <dbReference type="ARBA" id="ARBA00001946"/>
    </source>
</evidence>
<evidence type="ECO:0000313" key="5">
    <source>
        <dbReference type="EMBL" id="MYZ50151.1"/>
    </source>
</evidence>
<dbReference type="AlphaFoldDB" id="A0A964WVG2"/>
<dbReference type="Pfam" id="PF02746">
    <property type="entry name" value="MR_MLE_N"/>
    <property type="match status" value="1"/>
</dbReference>
<dbReference type="GO" id="GO:0000287">
    <property type="term" value="F:magnesium ion binding"/>
    <property type="evidence" value="ECO:0007669"/>
    <property type="project" value="TreeGrafter"/>
</dbReference>
<dbReference type="GO" id="GO:0016052">
    <property type="term" value="P:carbohydrate catabolic process"/>
    <property type="evidence" value="ECO:0007669"/>
    <property type="project" value="TreeGrafter"/>
</dbReference>
<accession>A0A964WVG2</accession>
<comment type="cofactor">
    <cofactor evidence="1">
        <name>Mg(2+)</name>
        <dbReference type="ChEBI" id="CHEBI:18420"/>
    </cofactor>
</comment>
<reference evidence="5" key="1">
    <citation type="submission" date="2019-03" db="EMBL/GenBank/DDBJ databases">
        <title>Afifella sp. nov., isolated from activated sludge.</title>
        <authorList>
            <person name="Li Q."/>
            <person name="Liu Y."/>
        </authorList>
    </citation>
    <scope>NUCLEOTIDE SEQUENCE</scope>
    <source>
        <strain evidence="5">L72</strain>
    </source>
</reference>
<dbReference type="PANTHER" id="PTHR13794">
    <property type="entry name" value="ENOLASE SUPERFAMILY, MANDELATE RACEMASE"/>
    <property type="match status" value="1"/>
</dbReference>
<dbReference type="SFLD" id="SFLDS00001">
    <property type="entry name" value="Enolase"/>
    <property type="match status" value="1"/>
</dbReference>
<name>A0A964WVG2_9HYPH</name>
<keyword evidence="2" id="KW-0479">Metal-binding</keyword>
<dbReference type="InterPro" id="IPR013341">
    <property type="entry name" value="Mandelate_racemase_N_dom"/>
</dbReference>
<organism evidence="5 6">
    <name type="scientific">Propylenella binzhouense</name>
    <dbReference type="NCBI Taxonomy" id="2555902"/>
    <lineage>
        <taxon>Bacteria</taxon>
        <taxon>Pseudomonadati</taxon>
        <taxon>Pseudomonadota</taxon>
        <taxon>Alphaproteobacteria</taxon>
        <taxon>Hyphomicrobiales</taxon>
        <taxon>Propylenellaceae</taxon>
        <taxon>Propylenella</taxon>
    </lineage>
</organism>
<dbReference type="InterPro" id="IPR046945">
    <property type="entry name" value="RHMD-like"/>
</dbReference>
<dbReference type="Gene3D" id="3.30.390.10">
    <property type="entry name" value="Enolase-like, N-terminal domain"/>
    <property type="match status" value="1"/>
</dbReference>
<dbReference type="PANTHER" id="PTHR13794:SF58">
    <property type="entry name" value="MITOCHONDRIAL ENOLASE SUPERFAMILY MEMBER 1"/>
    <property type="match status" value="1"/>
</dbReference>
<dbReference type="InterPro" id="IPR013342">
    <property type="entry name" value="Mandelate_racemase_C"/>
</dbReference>
<dbReference type="Gene3D" id="3.20.20.120">
    <property type="entry name" value="Enolase-like C-terminal domain"/>
    <property type="match status" value="1"/>
</dbReference>
<keyword evidence="3" id="KW-0460">Magnesium</keyword>
<protein>
    <submittedName>
        <fullName evidence="5">Mandelate racemase/muconate lactonizing enzyme family protein</fullName>
    </submittedName>
</protein>
<evidence type="ECO:0000256" key="2">
    <source>
        <dbReference type="ARBA" id="ARBA00022723"/>
    </source>
</evidence>
<dbReference type="CDD" id="cd03316">
    <property type="entry name" value="MR_like"/>
    <property type="match status" value="1"/>
</dbReference>
<dbReference type="SUPFAM" id="SSF51604">
    <property type="entry name" value="Enolase C-terminal domain-like"/>
    <property type="match status" value="1"/>
</dbReference>
<keyword evidence="6" id="KW-1185">Reference proteome</keyword>
<dbReference type="SUPFAM" id="SSF54826">
    <property type="entry name" value="Enolase N-terminal domain-like"/>
    <property type="match status" value="1"/>
</dbReference>